<accession>A0A0V1A2H4</accession>
<dbReference type="InterPro" id="IPR007009">
    <property type="entry name" value="Shq1_C"/>
</dbReference>
<evidence type="ECO:0000313" key="2">
    <source>
        <dbReference type="EMBL" id="KRY19104.1"/>
    </source>
</evidence>
<dbReference type="Pfam" id="PF04925">
    <property type="entry name" value="SHQ1"/>
    <property type="match status" value="1"/>
</dbReference>
<sequence>MPILEVKHCLKVNAIRNESKIRYITNSIFIKHFISYYTEQKFSIFNSLVRQTEKCNNFQKYSTQNI</sequence>
<keyword evidence="3" id="KW-1185">Reference proteome</keyword>
<feature type="domain" description="Shq1 C-terminal" evidence="1">
    <location>
        <begin position="6"/>
        <end position="62"/>
    </location>
</feature>
<evidence type="ECO:0000259" key="1">
    <source>
        <dbReference type="Pfam" id="PF04925"/>
    </source>
</evidence>
<dbReference type="EMBL" id="JYDQ01000039">
    <property type="protein sequence ID" value="KRY19104.1"/>
    <property type="molecule type" value="Genomic_DNA"/>
</dbReference>
<dbReference type="AlphaFoldDB" id="A0A0V1A2H4"/>
<organism evidence="2 3">
    <name type="scientific">Trichinella patagoniensis</name>
    <dbReference type="NCBI Taxonomy" id="990121"/>
    <lineage>
        <taxon>Eukaryota</taxon>
        <taxon>Metazoa</taxon>
        <taxon>Ecdysozoa</taxon>
        <taxon>Nematoda</taxon>
        <taxon>Enoplea</taxon>
        <taxon>Dorylaimia</taxon>
        <taxon>Trichinellida</taxon>
        <taxon>Trichinellidae</taxon>
        <taxon>Trichinella</taxon>
    </lineage>
</organism>
<proteinExistence type="predicted"/>
<name>A0A0V1A2H4_9BILA</name>
<comment type="caution">
    <text evidence="2">The sequence shown here is derived from an EMBL/GenBank/DDBJ whole genome shotgun (WGS) entry which is preliminary data.</text>
</comment>
<reference evidence="2 3" key="1">
    <citation type="submission" date="2015-01" db="EMBL/GenBank/DDBJ databases">
        <title>Evolution of Trichinella species and genotypes.</title>
        <authorList>
            <person name="Korhonen P.K."/>
            <person name="Edoardo P."/>
            <person name="Giuseppe L.R."/>
            <person name="Gasser R.B."/>
        </authorList>
    </citation>
    <scope>NUCLEOTIDE SEQUENCE [LARGE SCALE GENOMIC DNA]</scope>
    <source>
        <strain evidence="2">ISS2496</strain>
    </source>
</reference>
<protein>
    <recommendedName>
        <fullName evidence="1">Shq1 C-terminal domain-containing protein</fullName>
    </recommendedName>
</protein>
<evidence type="ECO:0000313" key="3">
    <source>
        <dbReference type="Proteomes" id="UP000054783"/>
    </source>
</evidence>
<dbReference type="Proteomes" id="UP000054783">
    <property type="component" value="Unassembled WGS sequence"/>
</dbReference>
<gene>
    <name evidence="2" type="ORF">T12_6978</name>
</gene>